<dbReference type="AlphaFoldDB" id="A0A2S5BG61"/>
<dbReference type="Gene3D" id="3.40.250.10">
    <property type="entry name" value="Rhodanese-like domain"/>
    <property type="match status" value="1"/>
</dbReference>
<dbReference type="STRING" id="741276.A0A2S5BG61"/>
<dbReference type="Pfam" id="PF00581">
    <property type="entry name" value="Rhodanese"/>
    <property type="match status" value="1"/>
</dbReference>
<evidence type="ECO:0000313" key="3">
    <source>
        <dbReference type="Proteomes" id="UP000237144"/>
    </source>
</evidence>
<evidence type="ECO:0000259" key="1">
    <source>
        <dbReference type="PROSITE" id="PS50206"/>
    </source>
</evidence>
<name>A0A2S5BG61_9BASI</name>
<protein>
    <recommendedName>
        <fullName evidence="1">Rhodanese domain-containing protein</fullName>
    </recommendedName>
</protein>
<dbReference type="SUPFAM" id="SSF52821">
    <property type="entry name" value="Rhodanese/Cell cycle control phosphatase"/>
    <property type="match status" value="1"/>
</dbReference>
<evidence type="ECO:0000313" key="2">
    <source>
        <dbReference type="EMBL" id="POY75750.1"/>
    </source>
</evidence>
<feature type="domain" description="Rhodanese" evidence="1">
    <location>
        <begin position="68"/>
        <end position="168"/>
    </location>
</feature>
<dbReference type="PANTHER" id="PTHR10828:SF50">
    <property type="entry name" value="REDUCTASE (ARC2), PUTATIVE (AFU_ORTHOLOGUE AFUA_6G13400)-RELATED"/>
    <property type="match status" value="1"/>
</dbReference>
<organism evidence="2 3">
    <name type="scientific">Rhodotorula taiwanensis</name>
    <dbReference type="NCBI Taxonomy" id="741276"/>
    <lineage>
        <taxon>Eukaryota</taxon>
        <taxon>Fungi</taxon>
        <taxon>Dikarya</taxon>
        <taxon>Basidiomycota</taxon>
        <taxon>Pucciniomycotina</taxon>
        <taxon>Microbotryomycetes</taxon>
        <taxon>Sporidiobolales</taxon>
        <taxon>Sporidiobolaceae</taxon>
        <taxon>Rhodotorula</taxon>
    </lineage>
</organism>
<keyword evidence="3" id="KW-1185">Reference proteome</keyword>
<comment type="caution">
    <text evidence="2">The sequence shown here is derived from an EMBL/GenBank/DDBJ whole genome shotgun (WGS) entry which is preliminary data.</text>
</comment>
<dbReference type="PANTHER" id="PTHR10828">
    <property type="entry name" value="M-PHASE INDUCER PHOSPHATASE DUAL SPECIFICITY PHOSPHATASE CDC25"/>
    <property type="match status" value="1"/>
</dbReference>
<dbReference type="InterPro" id="IPR001763">
    <property type="entry name" value="Rhodanese-like_dom"/>
</dbReference>
<gene>
    <name evidence="2" type="ORF">BMF94_1160</name>
</gene>
<dbReference type="InterPro" id="IPR036873">
    <property type="entry name" value="Rhodanese-like_dom_sf"/>
</dbReference>
<dbReference type="GO" id="GO:0004725">
    <property type="term" value="F:protein tyrosine phosphatase activity"/>
    <property type="evidence" value="ECO:0007669"/>
    <property type="project" value="TreeGrafter"/>
</dbReference>
<dbReference type="SMART" id="SM00450">
    <property type="entry name" value="RHOD"/>
    <property type="match status" value="1"/>
</dbReference>
<sequence>MLAVRRARALFTQPTRTMSTTQALPKQDDANDKPWYAAFPAPLRSVAEGTLATMSAQELRQRLLDGPKEDDLLVVDVRRTDFETAFIKGAINLPAHSFYQTLPSLVPILSRYRSVIFHCQSSSGRGPRCAGWYQDALDKASLSAETSKAVVLTGGIKEWVKQYGDDEQITIRL</sequence>
<dbReference type="GO" id="GO:0005634">
    <property type="term" value="C:nucleus"/>
    <property type="evidence" value="ECO:0007669"/>
    <property type="project" value="TreeGrafter"/>
</dbReference>
<dbReference type="EMBL" id="PJQD01000012">
    <property type="protein sequence ID" value="POY75750.1"/>
    <property type="molecule type" value="Genomic_DNA"/>
</dbReference>
<dbReference type="Proteomes" id="UP000237144">
    <property type="component" value="Unassembled WGS sequence"/>
</dbReference>
<accession>A0A2S5BG61</accession>
<reference evidence="2 3" key="1">
    <citation type="journal article" date="2018" name="Front. Microbiol.">
        <title>Prospects for Fungal Bioremediation of Acidic Radioactive Waste Sites: Characterization and Genome Sequence of Rhodotorula taiwanensis MD1149.</title>
        <authorList>
            <person name="Tkavc R."/>
            <person name="Matrosova V.Y."/>
            <person name="Grichenko O.E."/>
            <person name="Gostincar C."/>
            <person name="Volpe R.P."/>
            <person name="Klimenkova P."/>
            <person name="Gaidamakova E.K."/>
            <person name="Zhou C.E."/>
            <person name="Stewart B.J."/>
            <person name="Lyman M.G."/>
            <person name="Malfatti S.A."/>
            <person name="Rubinfeld B."/>
            <person name="Courtot M."/>
            <person name="Singh J."/>
            <person name="Dalgard C.L."/>
            <person name="Hamilton T."/>
            <person name="Frey K.G."/>
            <person name="Gunde-Cimerman N."/>
            <person name="Dugan L."/>
            <person name="Daly M.J."/>
        </authorList>
    </citation>
    <scope>NUCLEOTIDE SEQUENCE [LARGE SCALE GENOMIC DNA]</scope>
    <source>
        <strain evidence="2 3">MD1149</strain>
    </source>
</reference>
<dbReference type="GO" id="GO:0005737">
    <property type="term" value="C:cytoplasm"/>
    <property type="evidence" value="ECO:0007669"/>
    <property type="project" value="TreeGrafter"/>
</dbReference>
<dbReference type="OrthoDB" id="8300214at2759"/>
<dbReference type="PROSITE" id="PS50206">
    <property type="entry name" value="RHODANESE_3"/>
    <property type="match status" value="1"/>
</dbReference>
<proteinExistence type="predicted"/>